<dbReference type="PANTHER" id="PTHR30136">
    <property type="entry name" value="HELIX-TURN-HELIX TRANSCRIPTIONAL REGULATOR, ICLR FAMILY"/>
    <property type="match status" value="1"/>
</dbReference>
<evidence type="ECO:0000256" key="1">
    <source>
        <dbReference type="ARBA" id="ARBA00023015"/>
    </source>
</evidence>
<organism evidence="6 7">
    <name type="scientific">Paenibacillus aurantiacus</name>
    <dbReference type="NCBI Taxonomy" id="1936118"/>
    <lineage>
        <taxon>Bacteria</taxon>
        <taxon>Bacillati</taxon>
        <taxon>Bacillota</taxon>
        <taxon>Bacilli</taxon>
        <taxon>Bacillales</taxon>
        <taxon>Paenibacillaceae</taxon>
        <taxon>Paenibacillus</taxon>
    </lineage>
</organism>
<dbReference type="Proteomes" id="UP001589747">
    <property type="component" value="Unassembled WGS sequence"/>
</dbReference>
<evidence type="ECO:0000256" key="3">
    <source>
        <dbReference type="ARBA" id="ARBA00023163"/>
    </source>
</evidence>
<proteinExistence type="predicted"/>
<feature type="domain" description="HTH iclR-type" evidence="4">
    <location>
        <begin position="10"/>
        <end position="71"/>
    </location>
</feature>
<reference evidence="6 7" key="1">
    <citation type="submission" date="2024-09" db="EMBL/GenBank/DDBJ databases">
        <authorList>
            <person name="Sun Q."/>
            <person name="Mori K."/>
        </authorList>
    </citation>
    <scope>NUCLEOTIDE SEQUENCE [LARGE SCALE GENOMIC DNA]</scope>
    <source>
        <strain evidence="6 7">TISTR 2452</strain>
    </source>
</reference>
<comment type="caution">
    <text evidence="6">The sequence shown here is derived from an EMBL/GenBank/DDBJ whole genome shotgun (WGS) entry which is preliminary data.</text>
</comment>
<sequence length="251" mass="27960">MTNEKPKYWVPALEKAHHVLAAIAAEPGALKLIDLSRRLEINKSSMFTMLATMETLGWVKREEGDTYAIGPALGDFGYAYQRSFDMRPVFREEAARVLQRLGESVQLAKRVQHEVLYLDKLEAPSPVRLVSEPGMRLPAHATALGKAMLAFSPKEEVERLLPDTLAPLTAHTIQNRDELIARLSEVRELGIAYDLQEAAMGFNCVAAPVFDREGTAAFAVSCSMPMHSWAEKKDQAVREIRGLAKRLSGRM</sequence>
<evidence type="ECO:0000259" key="5">
    <source>
        <dbReference type="PROSITE" id="PS51078"/>
    </source>
</evidence>
<protein>
    <submittedName>
        <fullName evidence="6">IclR family transcriptional regulator</fullName>
    </submittedName>
</protein>
<feature type="domain" description="IclR-ED" evidence="5">
    <location>
        <begin position="72"/>
        <end position="251"/>
    </location>
</feature>
<dbReference type="InterPro" id="IPR050707">
    <property type="entry name" value="HTH_MetabolicPath_Reg"/>
</dbReference>
<dbReference type="PANTHER" id="PTHR30136:SF24">
    <property type="entry name" value="HTH-TYPE TRANSCRIPTIONAL REPRESSOR ALLR"/>
    <property type="match status" value="1"/>
</dbReference>
<dbReference type="InterPro" id="IPR005471">
    <property type="entry name" value="Tscrpt_reg_IclR_N"/>
</dbReference>
<gene>
    <name evidence="6" type="ORF">ACFFSY_29870</name>
</gene>
<dbReference type="SMART" id="SM00346">
    <property type="entry name" value="HTH_ICLR"/>
    <property type="match status" value="1"/>
</dbReference>
<dbReference type="Gene3D" id="3.30.450.40">
    <property type="match status" value="1"/>
</dbReference>
<accession>A0ABV5L1J8</accession>
<dbReference type="EMBL" id="JBHMDO010000047">
    <property type="protein sequence ID" value="MFB9330172.1"/>
    <property type="molecule type" value="Genomic_DNA"/>
</dbReference>
<keyword evidence="2" id="KW-0238">DNA-binding</keyword>
<dbReference type="InterPro" id="IPR036390">
    <property type="entry name" value="WH_DNA-bd_sf"/>
</dbReference>
<dbReference type="Pfam" id="PF09339">
    <property type="entry name" value="HTH_IclR"/>
    <property type="match status" value="1"/>
</dbReference>
<name>A0ABV5L1J8_9BACL</name>
<evidence type="ECO:0000256" key="2">
    <source>
        <dbReference type="ARBA" id="ARBA00023125"/>
    </source>
</evidence>
<dbReference type="InterPro" id="IPR036388">
    <property type="entry name" value="WH-like_DNA-bd_sf"/>
</dbReference>
<dbReference type="SUPFAM" id="SSF55781">
    <property type="entry name" value="GAF domain-like"/>
    <property type="match status" value="1"/>
</dbReference>
<dbReference type="PROSITE" id="PS51078">
    <property type="entry name" value="ICLR_ED"/>
    <property type="match status" value="1"/>
</dbReference>
<dbReference type="PROSITE" id="PS51077">
    <property type="entry name" value="HTH_ICLR"/>
    <property type="match status" value="1"/>
</dbReference>
<dbReference type="SUPFAM" id="SSF46785">
    <property type="entry name" value="Winged helix' DNA-binding domain"/>
    <property type="match status" value="1"/>
</dbReference>
<dbReference type="InterPro" id="IPR014757">
    <property type="entry name" value="Tscrpt_reg_IclR_C"/>
</dbReference>
<dbReference type="RefSeq" id="WP_377501117.1">
    <property type="nucleotide sequence ID" value="NZ_JBHMDO010000047.1"/>
</dbReference>
<evidence type="ECO:0000313" key="6">
    <source>
        <dbReference type="EMBL" id="MFB9330172.1"/>
    </source>
</evidence>
<evidence type="ECO:0000259" key="4">
    <source>
        <dbReference type="PROSITE" id="PS51077"/>
    </source>
</evidence>
<keyword evidence="7" id="KW-1185">Reference proteome</keyword>
<evidence type="ECO:0000313" key="7">
    <source>
        <dbReference type="Proteomes" id="UP001589747"/>
    </source>
</evidence>
<dbReference type="Gene3D" id="1.10.10.10">
    <property type="entry name" value="Winged helix-like DNA-binding domain superfamily/Winged helix DNA-binding domain"/>
    <property type="match status" value="1"/>
</dbReference>
<dbReference type="Pfam" id="PF01614">
    <property type="entry name" value="IclR_C"/>
    <property type="match status" value="1"/>
</dbReference>
<keyword evidence="3" id="KW-0804">Transcription</keyword>
<keyword evidence="1" id="KW-0805">Transcription regulation</keyword>
<dbReference type="InterPro" id="IPR029016">
    <property type="entry name" value="GAF-like_dom_sf"/>
</dbReference>